<proteinExistence type="predicted"/>
<dbReference type="RefSeq" id="WP_100898056.1">
    <property type="nucleotide sequence ID" value="NZ_CAWNNC010000001.1"/>
</dbReference>
<feature type="compositionally biased region" description="Basic and acidic residues" evidence="1">
    <location>
        <begin position="89"/>
        <end position="98"/>
    </location>
</feature>
<name>A0A2K8SKR7_9NOSO</name>
<feature type="region of interest" description="Disordered" evidence="1">
    <location>
        <begin position="76"/>
        <end position="98"/>
    </location>
</feature>
<dbReference type="EMBL" id="CP024785">
    <property type="protein sequence ID" value="AUB36032.1"/>
    <property type="molecule type" value="Genomic_DNA"/>
</dbReference>
<evidence type="ECO:0000313" key="2">
    <source>
        <dbReference type="EMBL" id="AUB36032.1"/>
    </source>
</evidence>
<dbReference type="AlphaFoldDB" id="A0A2K8SKR7"/>
<sequence length="203" mass="23098">MQIDADRVPIAELKKLYGQRKFYAEYVPALGISIQKDGRSGFVSSENARLLEQYHQARGQGLRVKEEFLAALGRVPKSEPVPDGGDSASIERQKASPLQERHVPERTGLLGTAAPAPLDLLKIATELRNMPMLARWLATHMFLQESAWSNLVMPREILLVLFEMRRLPTCKENRFSRYGFDFIACTPKKSEWLVRFRNQIPSS</sequence>
<evidence type="ECO:0000256" key="1">
    <source>
        <dbReference type="SAM" id="MobiDB-lite"/>
    </source>
</evidence>
<reference evidence="2 3" key="1">
    <citation type="submission" date="2017-11" db="EMBL/GenBank/DDBJ databases">
        <title>Complete genome of a free-living desiccation-tolerant cyanobacterium and its photosynthetic adaptation to extreme terrestrial habitat.</title>
        <authorList>
            <person name="Shang J."/>
        </authorList>
    </citation>
    <scope>NUCLEOTIDE SEQUENCE [LARGE SCALE GENOMIC DNA]</scope>
    <source>
        <strain evidence="2 3">CCNUN1</strain>
    </source>
</reference>
<organism evidence="2 3">
    <name type="scientific">Nostoc flagelliforme CCNUN1</name>
    <dbReference type="NCBI Taxonomy" id="2038116"/>
    <lineage>
        <taxon>Bacteria</taxon>
        <taxon>Bacillati</taxon>
        <taxon>Cyanobacteriota</taxon>
        <taxon>Cyanophyceae</taxon>
        <taxon>Nostocales</taxon>
        <taxon>Nostocaceae</taxon>
        <taxon>Nostoc</taxon>
    </lineage>
</organism>
<keyword evidence="3" id="KW-1185">Reference proteome</keyword>
<evidence type="ECO:0000313" key="3">
    <source>
        <dbReference type="Proteomes" id="UP000232003"/>
    </source>
</evidence>
<dbReference type="Proteomes" id="UP000232003">
    <property type="component" value="Chromosome"/>
</dbReference>
<gene>
    <name evidence="2" type="ORF">COO91_01931</name>
</gene>
<dbReference type="OrthoDB" id="9979524at2"/>
<dbReference type="KEGG" id="nfl:COO91_01931"/>
<accession>A0A2K8SKR7</accession>
<protein>
    <submittedName>
        <fullName evidence="2">Uncharacterized protein</fullName>
    </submittedName>
</protein>